<name>A0A8S5MLV3_9CAUD</name>
<dbReference type="EMBL" id="BK014925">
    <property type="protein sequence ID" value="DAD82923.1"/>
    <property type="molecule type" value="Genomic_DNA"/>
</dbReference>
<accession>A0A8S5MLV3</accession>
<reference evidence="1" key="1">
    <citation type="journal article" date="2021" name="Proc. Natl. Acad. Sci. U.S.A.">
        <title>A Catalog of Tens of Thousands of Viruses from Human Metagenomes Reveals Hidden Associations with Chronic Diseases.</title>
        <authorList>
            <person name="Tisza M.J."/>
            <person name="Buck C.B."/>
        </authorList>
    </citation>
    <scope>NUCLEOTIDE SEQUENCE</scope>
    <source>
        <strain evidence="1">CtXZx16</strain>
    </source>
</reference>
<sequence length="196" mass="22447">METLKFSCVEDFCEYIVDTIHDIAKEDPLNDVTVIAKYDEMREIFAELIRYGYECMSIDTFHPVDFDGYNGEYVLMIYDNELWLSLARNKEGIYYDNCGASKVFILDNCSSKVIQTVDTDDAYEVNIEEEDDDACCGCCDCCEAHNQAAEILKDEDGNICGFAITKHTDNGHSSYSYYNSNGLDVEDLIEKLRFDF</sequence>
<organism evidence="1">
    <name type="scientific">Siphoviridae sp. ctXZx16</name>
    <dbReference type="NCBI Taxonomy" id="2826371"/>
    <lineage>
        <taxon>Viruses</taxon>
        <taxon>Duplodnaviria</taxon>
        <taxon>Heunggongvirae</taxon>
        <taxon>Uroviricota</taxon>
        <taxon>Caudoviricetes</taxon>
    </lineage>
</organism>
<evidence type="ECO:0000313" key="1">
    <source>
        <dbReference type="EMBL" id="DAD82923.1"/>
    </source>
</evidence>
<protein>
    <submittedName>
        <fullName evidence="1">Uncharacterized protein</fullName>
    </submittedName>
</protein>
<proteinExistence type="predicted"/>